<dbReference type="SUPFAM" id="SSF56978">
    <property type="entry name" value="Perfringolysin"/>
    <property type="match status" value="1"/>
</dbReference>
<dbReference type="GO" id="GO:0015485">
    <property type="term" value="F:cholesterol binding"/>
    <property type="evidence" value="ECO:0007669"/>
    <property type="project" value="InterPro"/>
</dbReference>
<comment type="caution">
    <text evidence="1">The sequence shown here is derived from an EMBL/GenBank/DDBJ whole genome shotgun (WGS) entry which is preliminary data.</text>
</comment>
<dbReference type="RefSeq" id="WP_131607918.1">
    <property type="nucleotide sequence ID" value="NZ_SJSM01000003.1"/>
</dbReference>
<dbReference type="InterPro" id="IPR036359">
    <property type="entry name" value="Thiol_cytolysin_sf"/>
</dbReference>
<organism evidence="1 2">
    <name type="scientific">Pedobacter hiemivivus</name>
    <dbReference type="NCBI Taxonomy" id="2530454"/>
    <lineage>
        <taxon>Bacteria</taxon>
        <taxon>Pseudomonadati</taxon>
        <taxon>Bacteroidota</taxon>
        <taxon>Sphingobacteriia</taxon>
        <taxon>Sphingobacteriales</taxon>
        <taxon>Sphingobacteriaceae</taxon>
        <taxon>Pedobacter</taxon>
    </lineage>
</organism>
<dbReference type="Gene3D" id="3.40.30.40">
    <property type="entry name" value="Perfringolysin"/>
    <property type="match status" value="1"/>
</dbReference>
<dbReference type="Gene3D" id="3.90.840.10">
    <property type="entry name" value="Thiol-activated cytolysin superfamily/Thiol-activated cytolysin, alpha-beta domain"/>
    <property type="match status" value="1"/>
</dbReference>
<proteinExistence type="predicted"/>
<dbReference type="InterPro" id="IPR036363">
    <property type="entry name" value="Thiol_cytolysin_ab_sf"/>
</dbReference>
<gene>
    <name evidence="1" type="ORF">EZ444_06470</name>
</gene>
<reference evidence="1 2" key="1">
    <citation type="submission" date="2019-02" db="EMBL/GenBank/DDBJ databases">
        <title>Pedobacter sp. RP-3-8 sp. nov., isolated from Arctic soil.</title>
        <authorList>
            <person name="Dahal R.H."/>
        </authorList>
    </citation>
    <scope>NUCLEOTIDE SEQUENCE [LARGE SCALE GENOMIC DNA]</scope>
    <source>
        <strain evidence="1 2">RP-3-8</strain>
    </source>
</reference>
<accession>A0A4R0NBC4</accession>
<protein>
    <submittedName>
        <fullName evidence="1">Uncharacterized protein</fullName>
    </submittedName>
</protein>
<evidence type="ECO:0000313" key="2">
    <source>
        <dbReference type="Proteomes" id="UP000291117"/>
    </source>
</evidence>
<evidence type="ECO:0000313" key="1">
    <source>
        <dbReference type="EMBL" id="TCC97558.1"/>
    </source>
</evidence>
<dbReference type="Proteomes" id="UP000291117">
    <property type="component" value="Unassembled WGS sequence"/>
</dbReference>
<dbReference type="EMBL" id="SJSM01000003">
    <property type="protein sequence ID" value="TCC97558.1"/>
    <property type="molecule type" value="Genomic_DNA"/>
</dbReference>
<keyword evidence="2" id="KW-1185">Reference proteome</keyword>
<sequence length="506" mass="56343">MNKILSLSLALLCLLYSCKKEESQQNINSENRITNENNQFSNLNEPLFSISTKIGKRMSVATTNNGSGCVSTLHTQSQTFDKLSVLDPTSDILYVGSLLDGNSIQTGQYIPVFLPSDYIRKPVTFSVSIQGATGPISKTITPQLSSFREAMQEITNSPIVGEQPASFTFQVTQIRSKKEIEMIAGANLNIGSFFTSIANYNENNVNNKNYYLLKIYQKFFTADIDIPQDGNLFNKPIDYDSGIAPVYVSSIDYGRSAYLLVESSYDSTRVKKALKVTFNAWGANGGGNIEQEEKDVTEEMTISGTAIGGSSTLAAETISGLQAFHDYVVKSGNLTTNSRGAIIAYRLRNAKNHGIYNTLINGDYYTSDCSGAKRLLYNFYSTQFGHIYTINSNFMEGRPGWRRITNDPIYVYGTQVAGSVPVYIMQHKTKAIYCLTTNNTIGLDQWASTGQPDFYAYNVPGDFRVPIHQFFHPQVTYGYFYDMTYNPLANGWIENGIKFYAFNSPN</sequence>
<dbReference type="Pfam" id="PF01289">
    <property type="entry name" value="Thiol_cytolysin"/>
    <property type="match status" value="1"/>
</dbReference>
<dbReference type="OrthoDB" id="1038436at2"/>
<name>A0A4R0NBC4_9SPHI</name>
<dbReference type="InterPro" id="IPR001869">
    <property type="entry name" value="Thiol_cytolysin"/>
</dbReference>
<dbReference type="PROSITE" id="PS51257">
    <property type="entry name" value="PROKAR_LIPOPROTEIN"/>
    <property type="match status" value="1"/>
</dbReference>
<dbReference type="AlphaFoldDB" id="A0A4R0NBC4"/>